<keyword evidence="3" id="KW-1185">Reference proteome</keyword>
<sequence>MRKTLLCVILTYCFFVGYAQNTSVKKPNYDLIKKEISRKNSTFYYPKLIDKYNKADTTMTLEEKRHLYYGYIYHKSYSPYSRSDYSDSLRITLKKKNYNTSDLKNIVKYSDSLLKDNPFSLRVINYKIYAQKQMKDSIGVLKDYTKMRIVTDAMFSSGDGRSKETAFYVISPTHEHTLLNLLGYQFGGSQSLIDHYEYLTLVENEDELEGLYFNVSASLNHMNNIFSKKE</sequence>
<keyword evidence="1" id="KW-0732">Signal</keyword>
<organism evidence="2 3">
    <name type="scientific">Aureibaculum marinum</name>
    <dbReference type="NCBI Taxonomy" id="2487930"/>
    <lineage>
        <taxon>Bacteria</taxon>
        <taxon>Pseudomonadati</taxon>
        <taxon>Bacteroidota</taxon>
        <taxon>Flavobacteriia</taxon>
        <taxon>Flavobacteriales</taxon>
        <taxon>Flavobacteriaceae</taxon>
        <taxon>Aureibaculum</taxon>
    </lineage>
</organism>
<evidence type="ECO:0000256" key="1">
    <source>
        <dbReference type="SAM" id="SignalP"/>
    </source>
</evidence>
<comment type="caution">
    <text evidence="2">The sequence shown here is derived from an EMBL/GenBank/DDBJ whole genome shotgun (WGS) entry which is preliminary data.</text>
</comment>
<proteinExistence type="predicted"/>
<dbReference type="EMBL" id="RPFJ01000002">
    <property type="protein sequence ID" value="RPE00020.1"/>
    <property type="molecule type" value="Genomic_DNA"/>
</dbReference>
<feature type="chain" id="PRO_5018260629" evidence="1">
    <location>
        <begin position="20"/>
        <end position="230"/>
    </location>
</feature>
<dbReference type="Pfam" id="PF16266">
    <property type="entry name" value="DUF4919"/>
    <property type="match status" value="1"/>
</dbReference>
<dbReference type="InterPro" id="IPR032578">
    <property type="entry name" value="DUF4919"/>
</dbReference>
<gene>
    <name evidence="2" type="ORF">EGM88_01795</name>
</gene>
<evidence type="ECO:0000313" key="3">
    <source>
        <dbReference type="Proteomes" id="UP000270856"/>
    </source>
</evidence>
<evidence type="ECO:0000313" key="2">
    <source>
        <dbReference type="EMBL" id="RPE00020.1"/>
    </source>
</evidence>
<accession>A0A3N4P8I2</accession>
<reference evidence="2 3" key="1">
    <citation type="submission" date="2018-11" db="EMBL/GenBank/DDBJ databases">
        <title>Aureibaculum marinum gen. nov., sp. nov., a member of the family Flavobacteriaceae isolated from the Bohai Sea.</title>
        <authorList>
            <person name="Ji X."/>
        </authorList>
    </citation>
    <scope>NUCLEOTIDE SEQUENCE [LARGE SCALE GENOMIC DNA]</scope>
    <source>
        <strain evidence="2 3">BH-SD17</strain>
    </source>
</reference>
<dbReference type="OrthoDB" id="686440at2"/>
<name>A0A3N4P8I2_9FLAO</name>
<dbReference type="Proteomes" id="UP000270856">
    <property type="component" value="Unassembled WGS sequence"/>
</dbReference>
<feature type="signal peptide" evidence="1">
    <location>
        <begin position="1"/>
        <end position="19"/>
    </location>
</feature>
<protein>
    <submittedName>
        <fullName evidence="2">DUF4919 domain-containing protein</fullName>
    </submittedName>
</protein>
<dbReference type="RefSeq" id="WP_123896253.1">
    <property type="nucleotide sequence ID" value="NZ_RPFJ01000002.1"/>
</dbReference>
<dbReference type="AlphaFoldDB" id="A0A3N4P8I2"/>